<proteinExistence type="predicted"/>
<protein>
    <submittedName>
        <fullName evidence="1">Uncharacterized protein</fullName>
    </submittedName>
</protein>
<organism evidence="1 2">
    <name type="scientific">Cupriavidus gilardii J11</name>
    <dbReference type="NCBI Taxonomy" id="936133"/>
    <lineage>
        <taxon>Bacteria</taxon>
        <taxon>Pseudomonadati</taxon>
        <taxon>Pseudomonadota</taxon>
        <taxon>Betaproteobacteria</taxon>
        <taxon>Burkholderiales</taxon>
        <taxon>Burkholderiaceae</taxon>
        <taxon>Cupriavidus</taxon>
    </lineage>
</organism>
<evidence type="ECO:0000313" key="1">
    <source>
        <dbReference type="EMBL" id="TWG81812.1"/>
    </source>
</evidence>
<dbReference type="EMBL" id="VLJN01000034">
    <property type="protein sequence ID" value="TWG81812.1"/>
    <property type="molecule type" value="Genomic_DNA"/>
</dbReference>
<accession>A0A562B9G0</accession>
<dbReference type="Proteomes" id="UP000318141">
    <property type="component" value="Unassembled WGS sequence"/>
</dbReference>
<gene>
    <name evidence="1" type="ORF">L602_000400001310</name>
</gene>
<reference evidence="1 2" key="1">
    <citation type="submission" date="2019-07" db="EMBL/GenBank/DDBJ databases">
        <title>Genome sequencing of lignin-degrading bacterial isolates.</title>
        <authorList>
            <person name="Gladden J."/>
        </authorList>
    </citation>
    <scope>NUCLEOTIDE SEQUENCE [LARGE SCALE GENOMIC DNA]</scope>
    <source>
        <strain evidence="1 2">J11</strain>
    </source>
</reference>
<keyword evidence="2" id="KW-1185">Reference proteome</keyword>
<evidence type="ECO:0000313" key="2">
    <source>
        <dbReference type="Proteomes" id="UP000318141"/>
    </source>
</evidence>
<dbReference type="AlphaFoldDB" id="A0A562B9G0"/>
<comment type="caution">
    <text evidence="1">The sequence shown here is derived from an EMBL/GenBank/DDBJ whole genome shotgun (WGS) entry which is preliminary data.</text>
</comment>
<sequence>MRMPIAALPPVLAGPAGDAPARSGPLALRKLAALIAPASAGLTALAVLVVAPRLRVELADIGHTVRLRKPFTGLGIVGRIAVPPWRARLIGPRLARTVAAHRQALPAAASAKLLAARAATPFTSPFTSPFTALFAAPAFSAATPSARRRAAIAPHHLTRAGIGAEGVVAHGLVELAAKASLAEAAGAIAALRMPALAERVLVLAATATLAVDIGIAPVLVAPIVFQAVLGADWVTKIPCAPACPALVHVGLRR</sequence>
<name>A0A562B9G0_9BURK</name>